<feature type="compositionally biased region" description="Acidic residues" evidence="2">
    <location>
        <begin position="190"/>
        <end position="199"/>
    </location>
</feature>
<evidence type="ECO:0000313" key="4">
    <source>
        <dbReference type="EMBL" id="KAF2009595.1"/>
    </source>
</evidence>
<evidence type="ECO:0000256" key="2">
    <source>
        <dbReference type="SAM" id="MobiDB-lite"/>
    </source>
</evidence>
<dbReference type="PANTHER" id="PTHR23325:SF1">
    <property type="entry name" value="SERUM RESPONSE FACTOR-BINDING PROTEIN 1"/>
    <property type="match status" value="1"/>
</dbReference>
<dbReference type="PANTHER" id="PTHR23325">
    <property type="entry name" value="SERUM RESPONSE FACTOR-BINDING"/>
    <property type="match status" value="1"/>
</dbReference>
<dbReference type="InterPro" id="IPR015158">
    <property type="entry name" value="Bud22_dom"/>
</dbReference>
<reference evidence="4" key="1">
    <citation type="journal article" date="2020" name="Stud. Mycol.">
        <title>101 Dothideomycetes genomes: a test case for predicting lifestyles and emergence of pathogens.</title>
        <authorList>
            <person name="Haridas S."/>
            <person name="Albert R."/>
            <person name="Binder M."/>
            <person name="Bloem J."/>
            <person name="Labutti K."/>
            <person name="Salamov A."/>
            <person name="Andreopoulos B."/>
            <person name="Baker S."/>
            <person name="Barry K."/>
            <person name="Bills G."/>
            <person name="Bluhm B."/>
            <person name="Cannon C."/>
            <person name="Castanera R."/>
            <person name="Culley D."/>
            <person name="Daum C."/>
            <person name="Ezra D."/>
            <person name="Gonzalez J."/>
            <person name="Henrissat B."/>
            <person name="Kuo A."/>
            <person name="Liang C."/>
            <person name="Lipzen A."/>
            <person name="Lutzoni F."/>
            <person name="Magnuson J."/>
            <person name="Mondo S."/>
            <person name="Nolan M."/>
            <person name="Ohm R."/>
            <person name="Pangilinan J."/>
            <person name="Park H.-J."/>
            <person name="Ramirez L."/>
            <person name="Alfaro M."/>
            <person name="Sun H."/>
            <person name="Tritt A."/>
            <person name="Yoshinaga Y."/>
            <person name="Zwiers L.-H."/>
            <person name="Turgeon B."/>
            <person name="Goodwin S."/>
            <person name="Spatafora J."/>
            <person name="Crous P."/>
            <person name="Grigoriev I."/>
        </authorList>
    </citation>
    <scope>NUCLEOTIDE SEQUENCE</scope>
    <source>
        <strain evidence="4">CBS 175.79</strain>
    </source>
</reference>
<feature type="compositionally biased region" description="Polar residues" evidence="2">
    <location>
        <begin position="9"/>
        <end position="22"/>
    </location>
</feature>
<dbReference type="EMBL" id="ML978078">
    <property type="protein sequence ID" value="KAF2009595.1"/>
    <property type="molecule type" value="Genomic_DNA"/>
</dbReference>
<proteinExistence type="predicted"/>
<dbReference type="Pfam" id="PF09073">
    <property type="entry name" value="BUD22"/>
    <property type="match status" value="1"/>
</dbReference>
<dbReference type="GO" id="GO:0030686">
    <property type="term" value="C:90S preribosome"/>
    <property type="evidence" value="ECO:0007669"/>
    <property type="project" value="TreeGrafter"/>
</dbReference>
<name>A0A6A5X951_9PLEO</name>
<dbReference type="GeneID" id="54282890"/>
<dbReference type="Proteomes" id="UP000799778">
    <property type="component" value="Unassembled WGS sequence"/>
</dbReference>
<feature type="region of interest" description="Disordered" evidence="2">
    <location>
        <begin position="1"/>
        <end position="30"/>
    </location>
</feature>
<feature type="compositionally biased region" description="Acidic residues" evidence="2">
    <location>
        <begin position="273"/>
        <end position="283"/>
    </location>
</feature>
<organism evidence="4 5">
    <name type="scientific">Aaosphaeria arxii CBS 175.79</name>
    <dbReference type="NCBI Taxonomy" id="1450172"/>
    <lineage>
        <taxon>Eukaryota</taxon>
        <taxon>Fungi</taxon>
        <taxon>Dikarya</taxon>
        <taxon>Ascomycota</taxon>
        <taxon>Pezizomycotina</taxon>
        <taxon>Dothideomycetes</taxon>
        <taxon>Pleosporomycetidae</taxon>
        <taxon>Pleosporales</taxon>
        <taxon>Pleosporales incertae sedis</taxon>
        <taxon>Aaosphaeria</taxon>
    </lineage>
</organism>
<dbReference type="InterPro" id="IPR037393">
    <property type="entry name" value="Bud22/SRFB1"/>
</dbReference>
<feature type="domain" description="Bud22" evidence="3">
    <location>
        <begin position="46"/>
        <end position="443"/>
    </location>
</feature>
<evidence type="ECO:0000256" key="1">
    <source>
        <dbReference type="ARBA" id="ARBA00023054"/>
    </source>
</evidence>
<feature type="region of interest" description="Disordered" evidence="2">
    <location>
        <begin position="168"/>
        <end position="443"/>
    </location>
</feature>
<accession>A0A6A5X951</accession>
<evidence type="ECO:0000313" key="5">
    <source>
        <dbReference type="Proteomes" id="UP000799778"/>
    </source>
</evidence>
<keyword evidence="5" id="KW-1185">Reference proteome</keyword>
<feature type="compositionally biased region" description="Acidic residues" evidence="2">
    <location>
        <begin position="238"/>
        <end position="257"/>
    </location>
</feature>
<dbReference type="GO" id="GO:0030490">
    <property type="term" value="P:maturation of SSU-rRNA"/>
    <property type="evidence" value="ECO:0007669"/>
    <property type="project" value="TreeGrafter"/>
</dbReference>
<evidence type="ECO:0000259" key="3">
    <source>
        <dbReference type="Pfam" id="PF09073"/>
    </source>
</evidence>
<sequence length="443" mass="48773">MPKRKRSEPSPSTTAVKSAKVSTTDHRSPPVQRKLCAARLTAGTSALVLALRHAATLERQKHSRRRKTALQKNEDKAVDRLEKEYAVLKGLDLQKVAEGHLKKTLARVKSLNTAEGFPREWRDTPGQTKEKEDAVSLNVKARLFKVQGVRNVVDETIDDLKDIIGTSTKGAQKKGQDSEIHNTKAGSSVSDEEDDESEEGLAGALRAFDVRIAAPSSAEEDSDASLSEQDRPPSVDYSDVESPDLSEESEGDSDSESAIDIPMSNAANSDSFEQFESESDLEKEDVAKTKKTKVPVTETMTKASTFLPSLSHAAYLSGSESEASDLEERLAPKKNRRGQRARQAIWEQKYGEKAKHKQNEDRNKGWDPRRGAVDESARGRRGARNEPPRGRGPEVSGENAMPLGQKKTKRDDGGQLHPSWQAAKAAKEKKMNVQPQGKKIVFD</sequence>
<dbReference type="GO" id="GO:0005634">
    <property type="term" value="C:nucleus"/>
    <property type="evidence" value="ECO:0007669"/>
    <property type="project" value="TreeGrafter"/>
</dbReference>
<dbReference type="OrthoDB" id="3364872at2759"/>
<keyword evidence="1" id="KW-0175">Coiled coil</keyword>
<dbReference type="AlphaFoldDB" id="A0A6A5X951"/>
<protein>
    <submittedName>
        <fullName evidence="4">Bud-site selection protein</fullName>
    </submittedName>
</protein>
<gene>
    <name evidence="4" type="ORF">BU24DRAFT_401435</name>
</gene>
<feature type="compositionally biased region" description="Basic and acidic residues" evidence="2">
    <location>
        <begin position="349"/>
        <end position="392"/>
    </location>
</feature>
<dbReference type="RefSeq" id="XP_033377934.1">
    <property type="nucleotide sequence ID" value="XM_033525493.1"/>
</dbReference>